<protein>
    <submittedName>
        <fullName evidence="1">Uncharacterized protein</fullName>
    </submittedName>
</protein>
<accession>A0A8S5LLJ4</accession>
<dbReference type="EMBL" id="BK015870">
    <property type="protein sequence ID" value="DAD70830.1"/>
    <property type="molecule type" value="Genomic_DNA"/>
</dbReference>
<organism evidence="1">
    <name type="scientific">Siphoviridae sp. ctKcB20</name>
    <dbReference type="NCBI Taxonomy" id="2827568"/>
    <lineage>
        <taxon>Viruses</taxon>
        <taxon>Duplodnaviria</taxon>
        <taxon>Heunggongvirae</taxon>
        <taxon>Uroviricota</taxon>
        <taxon>Caudoviricetes</taxon>
    </lineage>
</organism>
<evidence type="ECO:0000313" key="1">
    <source>
        <dbReference type="EMBL" id="DAD70830.1"/>
    </source>
</evidence>
<proteinExistence type="predicted"/>
<reference evidence="1" key="1">
    <citation type="journal article" date="2021" name="Proc. Natl. Acad. Sci. U.S.A.">
        <title>A Catalog of Tens of Thousands of Viruses from Human Metagenomes Reveals Hidden Associations with Chronic Diseases.</title>
        <authorList>
            <person name="Tisza M.J."/>
            <person name="Buck C.B."/>
        </authorList>
    </citation>
    <scope>NUCLEOTIDE SEQUENCE</scope>
    <source>
        <strain evidence="1">CtKcB20</strain>
    </source>
</reference>
<sequence>MTLGMIKNVIGAVKGALMFYDGNGIEVINENTCGRYLKDRKGRMTLNGDLLGASEEWVLGLPVTGLKAKDDTLIIYVDG</sequence>
<name>A0A8S5LLJ4_9CAUD</name>